<name>A0ACB9KHI0_BAUVA</name>
<organism evidence="1 2">
    <name type="scientific">Bauhinia variegata</name>
    <name type="common">Purple orchid tree</name>
    <name type="synonym">Phanera variegata</name>
    <dbReference type="NCBI Taxonomy" id="167791"/>
    <lineage>
        <taxon>Eukaryota</taxon>
        <taxon>Viridiplantae</taxon>
        <taxon>Streptophyta</taxon>
        <taxon>Embryophyta</taxon>
        <taxon>Tracheophyta</taxon>
        <taxon>Spermatophyta</taxon>
        <taxon>Magnoliopsida</taxon>
        <taxon>eudicotyledons</taxon>
        <taxon>Gunneridae</taxon>
        <taxon>Pentapetalae</taxon>
        <taxon>rosids</taxon>
        <taxon>fabids</taxon>
        <taxon>Fabales</taxon>
        <taxon>Fabaceae</taxon>
        <taxon>Cercidoideae</taxon>
        <taxon>Cercideae</taxon>
        <taxon>Bauhiniinae</taxon>
        <taxon>Bauhinia</taxon>
    </lineage>
</organism>
<sequence>MYLQTVCLLQPQVQENHSIPITSTGPTDNRPPASSWSEVSTSAASSNRRIRSTDSFTPECPAILQATDSASWSSGPPMNTMRICMLTSDNDPRPRSTKIPTEQGGSFRTLMMMSLCALWAVSKEPSAVKCL</sequence>
<dbReference type="EMBL" id="CM039439">
    <property type="protein sequence ID" value="KAI4296653.1"/>
    <property type="molecule type" value="Genomic_DNA"/>
</dbReference>
<dbReference type="Proteomes" id="UP000828941">
    <property type="component" value="Chromosome 14"/>
</dbReference>
<accession>A0ACB9KHI0</accession>
<reference evidence="1 2" key="1">
    <citation type="journal article" date="2022" name="DNA Res.">
        <title>Chromosomal-level genome assembly of the orchid tree Bauhinia variegata (Leguminosae; Cercidoideae) supports the allotetraploid origin hypothesis of Bauhinia.</title>
        <authorList>
            <person name="Zhong Y."/>
            <person name="Chen Y."/>
            <person name="Zheng D."/>
            <person name="Pang J."/>
            <person name="Liu Y."/>
            <person name="Luo S."/>
            <person name="Meng S."/>
            <person name="Qian L."/>
            <person name="Wei D."/>
            <person name="Dai S."/>
            <person name="Zhou R."/>
        </authorList>
    </citation>
    <scope>NUCLEOTIDE SEQUENCE [LARGE SCALE GENOMIC DNA]</scope>
    <source>
        <strain evidence="1">BV-YZ2020</strain>
    </source>
</reference>
<proteinExistence type="predicted"/>
<gene>
    <name evidence="1" type="ORF">L6164_036596</name>
</gene>
<protein>
    <submittedName>
        <fullName evidence="1">Uncharacterized protein</fullName>
    </submittedName>
</protein>
<comment type="caution">
    <text evidence="1">The sequence shown here is derived from an EMBL/GenBank/DDBJ whole genome shotgun (WGS) entry which is preliminary data.</text>
</comment>
<keyword evidence="2" id="KW-1185">Reference proteome</keyword>
<evidence type="ECO:0000313" key="1">
    <source>
        <dbReference type="EMBL" id="KAI4296653.1"/>
    </source>
</evidence>
<evidence type="ECO:0000313" key="2">
    <source>
        <dbReference type="Proteomes" id="UP000828941"/>
    </source>
</evidence>